<organism evidence="2 3">
    <name type="scientific">Trifolium subterraneum</name>
    <name type="common">Subterranean clover</name>
    <dbReference type="NCBI Taxonomy" id="3900"/>
    <lineage>
        <taxon>Eukaryota</taxon>
        <taxon>Viridiplantae</taxon>
        <taxon>Streptophyta</taxon>
        <taxon>Embryophyta</taxon>
        <taxon>Tracheophyta</taxon>
        <taxon>Spermatophyta</taxon>
        <taxon>Magnoliopsida</taxon>
        <taxon>eudicotyledons</taxon>
        <taxon>Gunneridae</taxon>
        <taxon>Pentapetalae</taxon>
        <taxon>rosids</taxon>
        <taxon>fabids</taxon>
        <taxon>Fabales</taxon>
        <taxon>Fabaceae</taxon>
        <taxon>Papilionoideae</taxon>
        <taxon>50 kb inversion clade</taxon>
        <taxon>NPAAA clade</taxon>
        <taxon>Hologalegina</taxon>
        <taxon>IRL clade</taxon>
        <taxon>Trifolieae</taxon>
        <taxon>Trifolium</taxon>
    </lineage>
</organism>
<dbReference type="PANTHER" id="PTHR33116">
    <property type="entry name" value="REVERSE TRANSCRIPTASE ZINC-BINDING DOMAIN-CONTAINING PROTEIN-RELATED-RELATED"/>
    <property type="match status" value="1"/>
</dbReference>
<evidence type="ECO:0000259" key="1">
    <source>
        <dbReference type="PROSITE" id="PS50878"/>
    </source>
</evidence>
<dbReference type="Proteomes" id="UP000242715">
    <property type="component" value="Unassembled WGS sequence"/>
</dbReference>
<sequence length="885" mass="100841">MGGRRVCVCGDFNAVKHVDERRSSRAGPNSLDHIPFNRFIDDNNLIDLPLCGRKFTWFKGDGLTMSRLDRFLLSEEWCLAWPNCQQVARLRGLSDHCSLVLSANEEDWGPRPSRMLKCWRDVPGYNLFVKDKWTSFQVDGWGGYVLKEKFKMIKAALKDWHSTHVQNLPSRIDSLKDRLAALDQQGEEETLSEAEIEELYRVTSDIHSLSRMNASISWQQSRSLWLKEGDANSKYFHSVLAGRHRGNAISVIQADGVTLEGVTPIRQAVFSHFASHFKASNLDRPRVDNLKFKRLNHLECGSLIKPFSEAEVRAAVWDCDSYKSPGPDGINFGFIKDFWEELQSEVMRFITEFHRNGKLTKGINATFIALIPKVDSPQRLNDFRPISLVGSLYKILAKVLANRLRCVIGSVISDSQTAFVKDRQILEGILIANEAVDEARKYKKELLLFKVDFEKAYDSVDWGYLDDVMGRMSFPTLWRKWIKECVYTATASVLVNGSPTDEFPLERGLRQGDPLSPFLFLLVAEGLNVLMEAAVERNLFTGYSFGERAHVSISHLQFADDTLLMGVKSWANVRALRPVLVLFETMSGLKVNFHKSLLVGVNISDSWLGEAASALCCKVGKLPFLYLGLLIGGDPRRLGFWEPMLARLKKKLSGWKSRFLSFGGRLVLLKSVLTSLPVYALSFFKAPSGTISSIESIFIKFFWGGCEDSRKISWVDWKTIYLRKEYGGLGVRQLKEFNLALLGKWCWRLLVDREGLWFRVLAARYGVEGGRLRDGGRRGSSWLKDIMRIREGGGPGGRWFEEHVSKRVGDGLDTFFWTDPWLGGTPLCERFGRLFDLAETKRRTVAEMFSLGWGADGEAWEWRRELRVWEEDMLGECQTLRNNFV</sequence>
<evidence type="ECO:0000313" key="3">
    <source>
        <dbReference type="Proteomes" id="UP000242715"/>
    </source>
</evidence>
<accession>A0A2Z6P8X1</accession>
<dbReference type="OrthoDB" id="1409033at2759"/>
<dbReference type="Gene3D" id="3.60.10.10">
    <property type="entry name" value="Endonuclease/exonuclease/phosphatase"/>
    <property type="match status" value="1"/>
</dbReference>
<dbReference type="Pfam" id="PF00078">
    <property type="entry name" value="RVT_1"/>
    <property type="match status" value="1"/>
</dbReference>
<dbReference type="AlphaFoldDB" id="A0A2Z6P8X1"/>
<dbReference type="CDD" id="cd01650">
    <property type="entry name" value="RT_nLTR_like"/>
    <property type="match status" value="1"/>
</dbReference>
<protein>
    <recommendedName>
        <fullName evidence="1">Reverse transcriptase domain-containing protein</fullName>
    </recommendedName>
</protein>
<evidence type="ECO:0000313" key="2">
    <source>
        <dbReference type="EMBL" id="GAU44755.1"/>
    </source>
</evidence>
<keyword evidence="3" id="KW-1185">Reference proteome</keyword>
<dbReference type="EMBL" id="DF974069">
    <property type="protein sequence ID" value="GAU44755.1"/>
    <property type="molecule type" value="Genomic_DNA"/>
</dbReference>
<dbReference type="InterPro" id="IPR043502">
    <property type="entry name" value="DNA/RNA_pol_sf"/>
</dbReference>
<dbReference type="SUPFAM" id="SSF56672">
    <property type="entry name" value="DNA/RNA polymerases"/>
    <property type="match status" value="1"/>
</dbReference>
<gene>
    <name evidence="2" type="ORF">TSUD_246480</name>
</gene>
<dbReference type="SUPFAM" id="SSF56219">
    <property type="entry name" value="DNase I-like"/>
    <property type="match status" value="1"/>
</dbReference>
<dbReference type="PANTHER" id="PTHR33116:SF78">
    <property type="entry name" value="OS12G0587133 PROTEIN"/>
    <property type="match status" value="1"/>
</dbReference>
<feature type="domain" description="Reverse transcriptase" evidence="1">
    <location>
        <begin position="352"/>
        <end position="631"/>
    </location>
</feature>
<dbReference type="InterPro" id="IPR000477">
    <property type="entry name" value="RT_dom"/>
</dbReference>
<dbReference type="PROSITE" id="PS50878">
    <property type="entry name" value="RT_POL"/>
    <property type="match status" value="1"/>
</dbReference>
<dbReference type="InterPro" id="IPR036691">
    <property type="entry name" value="Endo/exonu/phosph_ase_sf"/>
</dbReference>
<reference evidence="3" key="1">
    <citation type="journal article" date="2017" name="Front. Plant Sci.">
        <title>Climate Clever Clovers: New Paradigm to Reduce the Environmental Footprint of Ruminants by Breeding Low Methanogenic Forages Utilizing Haplotype Variation.</title>
        <authorList>
            <person name="Kaur P."/>
            <person name="Appels R."/>
            <person name="Bayer P.E."/>
            <person name="Keeble-Gagnere G."/>
            <person name="Wang J."/>
            <person name="Hirakawa H."/>
            <person name="Shirasawa K."/>
            <person name="Vercoe P."/>
            <person name="Stefanova K."/>
            <person name="Durmic Z."/>
            <person name="Nichols P."/>
            <person name="Revell C."/>
            <person name="Isobe S.N."/>
            <person name="Edwards D."/>
            <person name="Erskine W."/>
        </authorList>
    </citation>
    <scope>NUCLEOTIDE SEQUENCE [LARGE SCALE GENOMIC DNA]</scope>
    <source>
        <strain evidence="3">cv. Daliak</strain>
    </source>
</reference>
<name>A0A2Z6P8X1_TRISU</name>
<proteinExistence type="predicted"/>